<dbReference type="AlphaFoldDB" id="E3EL85"/>
<dbReference type="EMBL" id="CP002214">
    <property type="protein sequence ID" value="ADO59917.2"/>
    <property type="molecule type" value="Genomic_DNA"/>
</dbReference>
<dbReference type="HOGENOM" id="CLU_1902501_0_0_9"/>
<dbReference type="RefSeq" id="WP_043886241.1">
    <property type="nucleotide sequence ID" value="NC_014628.2"/>
</dbReference>
<protein>
    <submittedName>
        <fullName evidence="1">Uncharacterized protein</fullName>
    </submittedName>
</protein>
<proteinExistence type="predicted"/>
<gene>
    <name evidence="1" type="ORF">PPSC2_28580</name>
</gene>
<accession>E3EL85</accession>
<organism evidence="1 2">
    <name type="scientific">Paenibacillus polymyxa (strain SC2)</name>
    <name type="common">Bacillus polymyxa</name>
    <dbReference type="NCBI Taxonomy" id="886882"/>
    <lineage>
        <taxon>Bacteria</taxon>
        <taxon>Bacillati</taxon>
        <taxon>Bacillota</taxon>
        <taxon>Bacilli</taxon>
        <taxon>Bacillales</taxon>
        <taxon>Paenibacillaceae</taxon>
        <taxon>Paenibacillus</taxon>
    </lineage>
</organism>
<dbReference type="eggNOG" id="ENOG5034AMC">
    <property type="taxonomic scope" value="Bacteria"/>
</dbReference>
<dbReference type="KEGG" id="ppm:PPSC2_28580"/>
<name>E3EL85_PAEPS</name>
<evidence type="ECO:0000313" key="1">
    <source>
        <dbReference type="EMBL" id="ADO59917.2"/>
    </source>
</evidence>
<sequence>MINLQERLDRAAKINDLIKYIGEIDKNRYKPLLHSKNEEDTFTQGYFIFAENGLLYFIDSYTRKAIRPIDSARYQRDHYFSHGGNMWWLVQSFAQFIMTGKEGQLRDYKEIWGFDYETTMLVREKAKQIGFISSVDYPHHLYMNPEKRVSKIH</sequence>
<keyword evidence="1" id="KW-0614">Plasmid</keyword>
<geneLocation type="plasmid" evidence="1 2">
    <name>pSC2</name>
</geneLocation>
<dbReference type="Proteomes" id="UP000006868">
    <property type="component" value="Plasmid pSC2"/>
</dbReference>
<evidence type="ECO:0000313" key="2">
    <source>
        <dbReference type="Proteomes" id="UP000006868"/>
    </source>
</evidence>
<reference evidence="1 2" key="1">
    <citation type="journal article" date="2011" name="J. Bacteriol.">
        <title>Complete genome sequence of Paenibacillus polymyxa SC2, a strain of plant growth-promoting Rhizobacterium with broad-spectrum antimicrobial activity.</title>
        <authorList>
            <person name="Ma M."/>
            <person name="Wang C."/>
            <person name="Ding Y."/>
            <person name="Li L."/>
            <person name="Shen D."/>
            <person name="Jiang X."/>
            <person name="Guan D."/>
            <person name="Cao F."/>
            <person name="Chen H."/>
            <person name="Feng R."/>
            <person name="Wang X."/>
            <person name="Ge Y."/>
            <person name="Yao L."/>
            <person name="Bing X."/>
            <person name="Yang X."/>
            <person name="Li J."/>
            <person name="Du B."/>
        </authorList>
    </citation>
    <scope>NUCLEOTIDE SEQUENCE [LARGE SCALE GENOMIC DNA]</scope>
    <source>
        <strain evidence="1 2">SC2</strain>
        <plasmid evidence="2">pSC2</plasmid>
    </source>
</reference>
<dbReference type="PATRIC" id="fig|886882.15.peg.6065"/>
<dbReference type="OrthoDB" id="2628479at2"/>